<accession>A0A9W8MUD6</accession>
<evidence type="ECO:0000313" key="3">
    <source>
        <dbReference type="Proteomes" id="UP001148786"/>
    </source>
</evidence>
<sequence>MTESGLGQHPPAVKVGGRRLSLTKHKVHPPARETQSPEAASKEDEPAVSDYPRPAPPNSDAPHYHTHQEDLPPKKERKHIHDSEKKLQEYAHWKSESTRPTKEPDVGGRNQGTGMRIAQPAGKNFGI</sequence>
<feature type="compositionally biased region" description="Basic and acidic residues" evidence="1">
    <location>
        <begin position="62"/>
        <end position="106"/>
    </location>
</feature>
<organism evidence="2 3">
    <name type="scientific">Agrocybe chaxingu</name>
    <dbReference type="NCBI Taxonomy" id="84603"/>
    <lineage>
        <taxon>Eukaryota</taxon>
        <taxon>Fungi</taxon>
        <taxon>Dikarya</taxon>
        <taxon>Basidiomycota</taxon>
        <taxon>Agaricomycotina</taxon>
        <taxon>Agaricomycetes</taxon>
        <taxon>Agaricomycetidae</taxon>
        <taxon>Agaricales</taxon>
        <taxon>Agaricineae</taxon>
        <taxon>Strophariaceae</taxon>
        <taxon>Agrocybe</taxon>
    </lineage>
</organism>
<feature type="region of interest" description="Disordered" evidence="1">
    <location>
        <begin position="1"/>
        <end position="127"/>
    </location>
</feature>
<comment type="caution">
    <text evidence="2">The sequence shown here is derived from an EMBL/GenBank/DDBJ whole genome shotgun (WGS) entry which is preliminary data.</text>
</comment>
<keyword evidence="3" id="KW-1185">Reference proteome</keyword>
<dbReference type="Proteomes" id="UP001148786">
    <property type="component" value="Unassembled WGS sequence"/>
</dbReference>
<dbReference type="OrthoDB" id="3228420at2759"/>
<gene>
    <name evidence="2" type="ORF">NLJ89_g6716</name>
</gene>
<dbReference type="EMBL" id="JANKHO010000735">
    <property type="protein sequence ID" value="KAJ3506718.1"/>
    <property type="molecule type" value="Genomic_DNA"/>
</dbReference>
<dbReference type="AlphaFoldDB" id="A0A9W8MUD6"/>
<evidence type="ECO:0000313" key="2">
    <source>
        <dbReference type="EMBL" id="KAJ3506718.1"/>
    </source>
</evidence>
<proteinExistence type="predicted"/>
<protein>
    <submittedName>
        <fullName evidence="2">Uncharacterized protein</fullName>
    </submittedName>
</protein>
<reference evidence="2" key="1">
    <citation type="submission" date="2022-07" db="EMBL/GenBank/DDBJ databases">
        <title>Genome Sequence of Agrocybe chaxingu.</title>
        <authorList>
            <person name="Buettner E."/>
        </authorList>
    </citation>
    <scope>NUCLEOTIDE SEQUENCE</scope>
    <source>
        <strain evidence="2">MP-N11</strain>
    </source>
</reference>
<evidence type="ECO:0000256" key="1">
    <source>
        <dbReference type="SAM" id="MobiDB-lite"/>
    </source>
</evidence>
<name>A0A9W8MUD6_9AGAR</name>